<proteinExistence type="inferred from homology"/>
<evidence type="ECO:0000256" key="5">
    <source>
        <dbReference type="ARBA" id="ARBA00022960"/>
    </source>
</evidence>
<comment type="similarity">
    <text evidence="11">Belongs to the SEDS family. FtsW subfamily.</text>
</comment>
<evidence type="ECO:0000256" key="1">
    <source>
        <dbReference type="ARBA" id="ARBA00004141"/>
    </source>
</evidence>
<feature type="transmembrane region" description="Helical" evidence="16">
    <location>
        <begin position="183"/>
        <end position="203"/>
    </location>
</feature>
<reference evidence="17 18" key="1">
    <citation type="journal article" date="2016" name="Nat. Commun.">
        <title>Thousands of microbial genomes shed light on interconnected biogeochemical processes in an aquifer system.</title>
        <authorList>
            <person name="Anantharaman K."/>
            <person name="Brown C.T."/>
            <person name="Hug L.A."/>
            <person name="Sharon I."/>
            <person name="Castelle C.J."/>
            <person name="Probst A.J."/>
            <person name="Thomas B.C."/>
            <person name="Singh A."/>
            <person name="Wilkins M.J."/>
            <person name="Karaoz U."/>
            <person name="Brodie E.L."/>
            <person name="Williams K.H."/>
            <person name="Hubbard S.S."/>
            <person name="Banfield J.F."/>
        </authorList>
    </citation>
    <scope>NUCLEOTIDE SEQUENCE [LARGE SCALE GENOMIC DNA]</scope>
</reference>
<keyword evidence="8 16" id="KW-0472">Membrane</keyword>
<keyword evidence="4 16" id="KW-0812">Transmembrane</keyword>
<evidence type="ECO:0000256" key="10">
    <source>
        <dbReference type="ARBA" id="ARBA00033270"/>
    </source>
</evidence>
<sequence>MSDFLSRFRHFDWVLVTSMVPLVSAGLITFTSFGTDSYFFSRQIIWIVIATAIFIISAFIDWRFLRNSNVVAVLYITTLLILFALFLTGSIFRGAQSWFSVGLFAVQPIDIAKIVLVITLAKYFSRRHIEISYFRHIVVSGIYCLCLLLLVLAQPDFGSGVIVFLIWFGIVVVSGISPKHLGLVFGLGLLTFVVLWMLVFRPYQKDRVLTFLDPERDIRGSGYNAFQSVVAVGAGGLYGKGVGYGTQSRLSYLPEYETDFVFAAFAEEWGFIGVLLLFSFLGIVIWRVLANAIRGSTNFELFFGVGVAIILMAHLTINVGMNIGILPVTGVTMPFMSYGGSHLVAEFLGLGMLVGMRRYSKAAHSEVTNQELLGPA</sequence>
<dbReference type="InterPro" id="IPR001182">
    <property type="entry name" value="FtsW/RodA"/>
</dbReference>
<evidence type="ECO:0000313" key="17">
    <source>
        <dbReference type="EMBL" id="OHA72930.1"/>
    </source>
</evidence>
<dbReference type="GO" id="GO:0008360">
    <property type="term" value="P:regulation of cell shape"/>
    <property type="evidence" value="ECO:0007669"/>
    <property type="project" value="UniProtKB-KW"/>
</dbReference>
<dbReference type="GO" id="GO:0032153">
    <property type="term" value="C:cell division site"/>
    <property type="evidence" value="ECO:0007669"/>
    <property type="project" value="TreeGrafter"/>
</dbReference>
<evidence type="ECO:0000256" key="11">
    <source>
        <dbReference type="ARBA" id="ARBA00038053"/>
    </source>
</evidence>
<dbReference type="GO" id="GO:0009252">
    <property type="term" value="P:peptidoglycan biosynthetic process"/>
    <property type="evidence" value="ECO:0007669"/>
    <property type="project" value="UniProtKB-KW"/>
</dbReference>
<evidence type="ECO:0000256" key="3">
    <source>
        <dbReference type="ARBA" id="ARBA00022679"/>
    </source>
</evidence>
<organism evidence="17 18">
    <name type="scientific">Candidatus Wildermuthbacteria bacterium RIFCSPLOWO2_01_FULL_47_18</name>
    <dbReference type="NCBI Taxonomy" id="1802460"/>
    <lineage>
        <taxon>Bacteria</taxon>
        <taxon>Candidatus Wildermuthiibacteriota</taxon>
    </lineage>
</organism>
<evidence type="ECO:0000313" key="18">
    <source>
        <dbReference type="Proteomes" id="UP000177287"/>
    </source>
</evidence>
<keyword evidence="3" id="KW-0808">Transferase</keyword>
<evidence type="ECO:0000256" key="12">
    <source>
        <dbReference type="ARBA" id="ARBA00041185"/>
    </source>
</evidence>
<dbReference type="GO" id="GO:0051301">
    <property type="term" value="P:cell division"/>
    <property type="evidence" value="ECO:0007669"/>
    <property type="project" value="InterPro"/>
</dbReference>
<feature type="transmembrane region" description="Helical" evidence="16">
    <location>
        <begin position="269"/>
        <end position="289"/>
    </location>
</feature>
<feature type="transmembrane region" description="Helical" evidence="16">
    <location>
        <begin position="157"/>
        <end position="176"/>
    </location>
</feature>
<evidence type="ECO:0000256" key="4">
    <source>
        <dbReference type="ARBA" id="ARBA00022692"/>
    </source>
</evidence>
<protein>
    <recommendedName>
        <fullName evidence="12">Probable peptidoglycan glycosyltransferase FtsW</fullName>
        <ecNumber evidence="14">2.4.99.28</ecNumber>
    </recommendedName>
    <alternativeName>
        <fullName evidence="13">Cell division protein FtsW</fullName>
    </alternativeName>
    <alternativeName>
        <fullName evidence="10">Cell wall polymerase</fullName>
    </alternativeName>
    <alternativeName>
        <fullName evidence="9">Peptidoglycan polymerase</fullName>
    </alternativeName>
</protein>
<evidence type="ECO:0000256" key="8">
    <source>
        <dbReference type="ARBA" id="ARBA00023136"/>
    </source>
</evidence>
<feature type="transmembrane region" description="Helical" evidence="16">
    <location>
        <begin position="12"/>
        <end position="33"/>
    </location>
</feature>
<name>A0A1G2RJB2_9BACT</name>
<evidence type="ECO:0000256" key="15">
    <source>
        <dbReference type="ARBA" id="ARBA00049902"/>
    </source>
</evidence>
<evidence type="ECO:0000256" key="16">
    <source>
        <dbReference type="SAM" id="Phobius"/>
    </source>
</evidence>
<evidence type="ECO:0000256" key="2">
    <source>
        <dbReference type="ARBA" id="ARBA00022676"/>
    </source>
</evidence>
<evidence type="ECO:0000256" key="6">
    <source>
        <dbReference type="ARBA" id="ARBA00022984"/>
    </source>
</evidence>
<keyword evidence="2" id="KW-0328">Glycosyltransferase</keyword>
<evidence type="ECO:0000256" key="7">
    <source>
        <dbReference type="ARBA" id="ARBA00022989"/>
    </source>
</evidence>
<feature type="transmembrane region" description="Helical" evidence="16">
    <location>
        <begin position="98"/>
        <end position="121"/>
    </location>
</feature>
<dbReference type="PANTHER" id="PTHR30474">
    <property type="entry name" value="CELL CYCLE PROTEIN"/>
    <property type="match status" value="1"/>
</dbReference>
<evidence type="ECO:0000256" key="9">
    <source>
        <dbReference type="ARBA" id="ARBA00032370"/>
    </source>
</evidence>
<comment type="catalytic activity">
    <reaction evidence="15">
        <text>[GlcNAc-(1-&gt;4)-Mur2Ac(oyl-L-Ala-gamma-D-Glu-L-Lys-D-Ala-D-Ala)](n)-di-trans,octa-cis-undecaprenyl diphosphate + beta-D-GlcNAc-(1-&gt;4)-Mur2Ac(oyl-L-Ala-gamma-D-Glu-L-Lys-D-Ala-D-Ala)-di-trans,octa-cis-undecaprenyl diphosphate = [GlcNAc-(1-&gt;4)-Mur2Ac(oyl-L-Ala-gamma-D-Glu-L-Lys-D-Ala-D-Ala)](n+1)-di-trans,octa-cis-undecaprenyl diphosphate + di-trans,octa-cis-undecaprenyl diphosphate + H(+)</text>
        <dbReference type="Rhea" id="RHEA:23708"/>
        <dbReference type="Rhea" id="RHEA-COMP:9602"/>
        <dbReference type="Rhea" id="RHEA-COMP:9603"/>
        <dbReference type="ChEBI" id="CHEBI:15378"/>
        <dbReference type="ChEBI" id="CHEBI:58405"/>
        <dbReference type="ChEBI" id="CHEBI:60033"/>
        <dbReference type="ChEBI" id="CHEBI:78435"/>
        <dbReference type="EC" id="2.4.99.28"/>
    </reaction>
</comment>
<feature type="transmembrane region" description="Helical" evidence="16">
    <location>
        <begin position="39"/>
        <end position="60"/>
    </location>
</feature>
<dbReference type="AlphaFoldDB" id="A0A1G2RJB2"/>
<dbReference type="Proteomes" id="UP000177287">
    <property type="component" value="Unassembled WGS sequence"/>
</dbReference>
<comment type="subcellular location">
    <subcellularLocation>
        <location evidence="1">Membrane</location>
        <topology evidence="1">Multi-pass membrane protein</topology>
    </subcellularLocation>
</comment>
<dbReference type="GO" id="GO:0015648">
    <property type="term" value="F:lipid-linked peptidoglycan transporter activity"/>
    <property type="evidence" value="ECO:0007669"/>
    <property type="project" value="TreeGrafter"/>
</dbReference>
<dbReference type="GO" id="GO:0005886">
    <property type="term" value="C:plasma membrane"/>
    <property type="evidence" value="ECO:0007669"/>
    <property type="project" value="TreeGrafter"/>
</dbReference>
<feature type="transmembrane region" description="Helical" evidence="16">
    <location>
        <begin position="335"/>
        <end position="355"/>
    </location>
</feature>
<keyword evidence="5" id="KW-0133">Cell shape</keyword>
<evidence type="ECO:0000256" key="14">
    <source>
        <dbReference type="ARBA" id="ARBA00044770"/>
    </source>
</evidence>
<accession>A0A1G2RJB2</accession>
<keyword evidence="6" id="KW-0573">Peptidoglycan synthesis</keyword>
<dbReference type="EMBL" id="MHUF01000008">
    <property type="protein sequence ID" value="OHA72930.1"/>
    <property type="molecule type" value="Genomic_DNA"/>
</dbReference>
<dbReference type="PANTHER" id="PTHR30474:SF2">
    <property type="entry name" value="PEPTIDOGLYCAN GLYCOSYLTRANSFERASE FTSW-RELATED"/>
    <property type="match status" value="1"/>
</dbReference>
<evidence type="ECO:0000256" key="13">
    <source>
        <dbReference type="ARBA" id="ARBA00041418"/>
    </source>
</evidence>
<gene>
    <name evidence="17" type="ORF">A3A27_02220</name>
</gene>
<dbReference type="Pfam" id="PF01098">
    <property type="entry name" value="FTSW_RODA_SPOVE"/>
    <property type="match status" value="1"/>
</dbReference>
<feature type="transmembrane region" description="Helical" evidence="16">
    <location>
        <begin position="72"/>
        <end position="92"/>
    </location>
</feature>
<keyword evidence="7 16" id="KW-1133">Transmembrane helix</keyword>
<feature type="transmembrane region" description="Helical" evidence="16">
    <location>
        <begin position="301"/>
        <end position="323"/>
    </location>
</feature>
<feature type="transmembrane region" description="Helical" evidence="16">
    <location>
        <begin position="133"/>
        <end position="151"/>
    </location>
</feature>
<dbReference type="GO" id="GO:0008955">
    <property type="term" value="F:peptidoglycan glycosyltransferase activity"/>
    <property type="evidence" value="ECO:0007669"/>
    <property type="project" value="UniProtKB-EC"/>
</dbReference>
<comment type="caution">
    <text evidence="17">The sequence shown here is derived from an EMBL/GenBank/DDBJ whole genome shotgun (WGS) entry which is preliminary data.</text>
</comment>
<dbReference type="EC" id="2.4.99.28" evidence="14"/>